<accession>A0A0E9N8U3</accession>
<dbReference type="SMART" id="SM00292">
    <property type="entry name" value="BRCT"/>
    <property type="match status" value="2"/>
</dbReference>
<reference evidence="20 21" key="1">
    <citation type="journal article" date="2011" name="J. Gen. Appl. Microbiol.">
        <title>Draft genome sequencing of the enigmatic yeast Saitoella complicata.</title>
        <authorList>
            <person name="Nishida H."/>
            <person name="Hamamoto M."/>
            <person name="Sugiyama J."/>
        </authorList>
    </citation>
    <scope>NUCLEOTIDE SEQUENCE [LARGE SCALE GENOMIC DNA]</scope>
    <source>
        <strain evidence="20 21">NRRL Y-17804</strain>
    </source>
</reference>
<dbReference type="GO" id="GO:0005524">
    <property type="term" value="F:ATP binding"/>
    <property type="evidence" value="ECO:0007669"/>
    <property type="project" value="UniProtKB-KW"/>
</dbReference>
<comment type="catalytic activity">
    <reaction evidence="14 15">
        <text>ATP + (deoxyribonucleotide)n-3'-hydroxyl + 5'-phospho-(deoxyribonucleotide)m = (deoxyribonucleotide)n+m + AMP + diphosphate.</text>
        <dbReference type="EC" id="6.5.1.1"/>
    </reaction>
</comment>
<dbReference type="InterPro" id="IPR012308">
    <property type="entry name" value="DNA_ligase_ATP-dep_N"/>
</dbReference>
<feature type="domain" description="ATP-dependent DNA ligase family profile" evidence="18">
    <location>
        <begin position="384"/>
        <end position="524"/>
    </location>
</feature>
<evidence type="ECO:0000256" key="1">
    <source>
        <dbReference type="ARBA" id="ARBA00001946"/>
    </source>
</evidence>
<dbReference type="Proteomes" id="UP000033140">
    <property type="component" value="Unassembled WGS sequence"/>
</dbReference>
<dbReference type="NCBIfam" id="TIGR00574">
    <property type="entry name" value="dnl1"/>
    <property type="match status" value="1"/>
</dbReference>
<dbReference type="SUPFAM" id="SSF50249">
    <property type="entry name" value="Nucleic acid-binding proteins"/>
    <property type="match status" value="1"/>
</dbReference>
<dbReference type="InterPro" id="IPR036420">
    <property type="entry name" value="BRCT_dom_sf"/>
</dbReference>
<keyword evidence="13" id="KW-0539">Nucleus</keyword>
<keyword evidence="6" id="KW-0677">Repeat</keyword>
<dbReference type="Pfam" id="PF01068">
    <property type="entry name" value="DNA_ligase_A_M"/>
    <property type="match status" value="1"/>
</dbReference>
<dbReference type="PROSITE" id="PS50160">
    <property type="entry name" value="DNA_LIGASE_A3"/>
    <property type="match status" value="1"/>
</dbReference>
<dbReference type="Gene3D" id="3.40.50.10190">
    <property type="entry name" value="BRCT domain"/>
    <property type="match status" value="2"/>
</dbReference>
<evidence type="ECO:0000256" key="6">
    <source>
        <dbReference type="ARBA" id="ARBA00022737"/>
    </source>
</evidence>
<evidence type="ECO:0000313" key="20">
    <source>
        <dbReference type="EMBL" id="GAO45820.1"/>
    </source>
</evidence>
<sequence length="963" mass="111286">MDPEEEARLDEEYPNRPKNDKHSLPFRELIMSVFEPLLRNVKKPTAGAGRGRVAVNPAEVRKKIIQTFIQRWRKGVGADIYPAFRLIMPDRDRNRLMYGIKESALSKILPKVLSLSPDSEDAQSLRGWKAIQDSKRTAGDFAGRCYEVISKRPAVTEMGDLTIDQVNNLLDQLSRVSKEDEQRVIITEFYKRMSPVEMKWLIRIILRQMKIGATEKTFFDQWHPDAERLFNVCSSLRRVCWELYDPGFRLEGDKTELQLNQCFQPQLCSFQKRDFASTVESLGRQHKTFWIEEKLDGERIQMHYDRGNYKFFSRKGKDYTDMYGARADDPTAGFTKHLAGVFSDNIQNLILDGEMVTWDPIADRMVAFGTLKSAAKDEQVRETSDNAGHRPFYLVYDILYLNGKSLCLQILSQRRDNILGKMVEQGYMKEIKRRFELHRYVEGRAVKDVEVQFRRVVEQGSEGLILKDPDSIYIPSSRSGKWVKIKPEYMKEFGENLDLLVLGGYYGGGRRGGTLSSFMCGLRIDDPNEPGEPVMKFWSFCRVGGGFRAEDYAKIRHETEGAWQKWDTRNPPTHVMELAGNQTFQRPDEWIMPDKSFVIQVKAAQIIASDEWKTGLSLRFPRFQRFRPDRDWTNALNWEDFLELKNQAAHEQEERKLEVQKKRVRTSRSKQVFTVYGAEGHDEVVKNQYGAATSEIFKDLSFYVMTEMVAPKKESKVALEALLRDHLAHIFQSENASPDVNCIADRNLVKVAALVKRGKHDIIKPAWVLDSIEAGYPLPLEPRYIYFATEQTVREMKENVDEFGDSYTTEIKVEELSNVLDNVNVDIDKVGDREEIIRDFMEEYGEEEVLPGWLFARCTVYLDTPQLGQKYGLAEASQDGKREDVNRLYLVSTTLAFAGAHICTDFYDNDITHVVVDPSDRSRLRKLRARLALRDKQPRVVSAAWVEECWKEKTLLDEEAFGV</sequence>
<evidence type="ECO:0000256" key="15">
    <source>
        <dbReference type="RuleBase" id="RU000617"/>
    </source>
</evidence>
<evidence type="ECO:0000256" key="13">
    <source>
        <dbReference type="ARBA" id="ARBA00023242"/>
    </source>
</evidence>
<evidence type="ECO:0000256" key="17">
    <source>
        <dbReference type="SAM" id="MobiDB-lite"/>
    </source>
</evidence>
<evidence type="ECO:0000256" key="2">
    <source>
        <dbReference type="ARBA" id="ARBA00004123"/>
    </source>
</evidence>
<keyword evidence="8 15" id="KW-0227">DNA damage</keyword>
<name>A0A0E9N8U3_SAICN</name>
<keyword evidence="5" id="KW-0479">Metal-binding</keyword>
<dbReference type="GO" id="GO:0071897">
    <property type="term" value="P:DNA biosynthetic process"/>
    <property type="evidence" value="ECO:0007669"/>
    <property type="project" value="InterPro"/>
</dbReference>
<evidence type="ECO:0000256" key="9">
    <source>
        <dbReference type="ARBA" id="ARBA00022840"/>
    </source>
</evidence>
<keyword evidence="10" id="KW-0460">Magnesium</keyword>
<keyword evidence="11 15" id="KW-0233">DNA recombination</keyword>
<evidence type="ECO:0000313" key="21">
    <source>
        <dbReference type="Proteomes" id="UP000033140"/>
    </source>
</evidence>
<dbReference type="EC" id="6.5.1.1" evidence="15"/>
<comment type="caution">
    <text evidence="20">The sequence shown here is derived from an EMBL/GenBank/DDBJ whole genome shotgun (WGS) entry which is preliminary data.</text>
</comment>
<dbReference type="InterPro" id="IPR044125">
    <property type="entry name" value="Adenylation_DNA_ligase_IV"/>
</dbReference>
<evidence type="ECO:0000256" key="7">
    <source>
        <dbReference type="ARBA" id="ARBA00022741"/>
    </source>
</evidence>
<evidence type="ECO:0000259" key="18">
    <source>
        <dbReference type="PROSITE" id="PS50160"/>
    </source>
</evidence>
<dbReference type="EMBL" id="BACD03000001">
    <property type="protein sequence ID" value="GAO45820.1"/>
    <property type="molecule type" value="Genomic_DNA"/>
</dbReference>
<dbReference type="CDD" id="cd07903">
    <property type="entry name" value="Adenylation_DNA_ligase_IV"/>
    <property type="match status" value="1"/>
</dbReference>
<evidence type="ECO:0000256" key="14">
    <source>
        <dbReference type="ARBA" id="ARBA00034003"/>
    </source>
</evidence>
<dbReference type="STRING" id="698492.A0A0E9N8U3"/>
<dbReference type="CDD" id="cd17722">
    <property type="entry name" value="BRCT_DNA_ligase_IV_rpt1"/>
    <property type="match status" value="1"/>
</dbReference>
<dbReference type="InterPro" id="IPR000977">
    <property type="entry name" value="DNA_ligase_ATP-dep"/>
</dbReference>
<feature type="domain" description="BRCT" evidence="19">
    <location>
        <begin position="899"/>
        <end position="963"/>
    </location>
</feature>
<dbReference type="PROSITE" id="PS00697">
    <property type="entry name" value="DNA_LIGASE_A1"/>
    <property type="match status" value="1"/>
</dbReference>
<dbReference type="InterPro" id="IPR012310">
    <property type="entry name" value="DNA_ligase_ATP-dep_cent"/>
</dbReference>
<evidence type="ECO:0000256" key="12">
    <source>
        <dbReference type="ARBA" id="ARBA00023204"/>
    </source>
</evidence>
<evidence type="ECO:0000256" key="16">
    <source>
        <dbReference type="RuleBase" id="RU004196"/>
    </source>
</evidence>
<dbReference type="PANTHER" id="PTHR45997:SF1">
    <property type="entry name" value="DNA LIGASE 4"/>
    <property type="match status" value="1"/>
</dbReference>
<feature type="domain" description="BRCT" evidence="19">
    <location>
        <begin position="692"/>
        <end position="785"/>
    </location>
</feature>
<keyword evidence="4 15" id="KW-0436">Ligase</keyword>
<dbReference type="PROSITE" id="PS50172">
    <property type="entry name" value="BRCT"/>
    <property type="match status" value="2"/>
</dbReference>
<comment type="subcellular location">
    <subcellularLocation>
        <location evidence="2">Nucleus</location>
    </subcellularLocation>
</comment>
<gene>
    <name evidence="20" type="ORF">G7K_0070-t1</name>
</gene>
<dbReference type="GO" id="GO:0003677">
    <property type="term" value="F:DNA binding"/>
    <property type="evidence" value="ECO:0007669"/>
    <property type="project" value="InterPro"/>
</dbReference>
<dbReference type="InterPro" id="IPR012309">
    <property type="entry name" value="DNA_ligase_ATP-dep_C"/>
</dbReference>
<dbReference type="GO" id="GO:0006303">
    <property type="term" value="P:double-strand break repair via nonhomologous end joining"/>
    <property type="evidence" value="ECO:0007669"/>
    <property type="project" value="TreeGrafter"/>
</dbReference>
<dbReference type="OMA" id="EGIMIKH"/>
<dbReference type="AlphaFoldDB" id="A0A0E9N8U3"/>
<dbReference type="Gene3D" id="2.40.50.140">
    <property type="entry name" value="Nucleic acid-binding proteins"/>
    <property type="match status" value="1"/>
</dbReference>
<evidence type="ECO:0000256" key="4">
    <source>
        <dbReference type="ARBA" id="ARBA00022598"/>
    </source>
</evidence>
<feature type="compositionally biased region" description="Basic and acidic residues" evidence="17">
    <location>
        <begin position="10"/>
        <end position="21"/>
    </location>
</feature>
<dbReference type="Pfam" id="PF04679">
    <property type="entry name" value="DNA_ligase_A_C"/>
    <property type="match status" value="1"/>
</dbReference>
<feature type="region of interest" description="Disordered" evidence="17">
    <location>
        <begin position="1"/>
        <end position="21"/>
    </location>
</feature>
<reference evidence="20 21" key="2">
    <citation type="journal article" date="2014" name="J. Gen. Appl. Microbiol.">
        <title>The early diverging ascomycetous budding yeast Saitoella complicata has three histone deacetylases belonging to the Clr6, Hos2, and Rpd3 lineages.</title>
        <authorList>
            <person name="Nishida H."/>
            <person name="Matsumoto T."/>
            <person name="Kondo S."/>
            <person name="Hamamoto M."/>
            <person name="Yoshikawa H."/>
        </authorList>
    </citation>
    <scope>NUCLEOTIDE SEQUENCE [LARGE SCALE GENOMIC DNA]</scope>
    <source>
        <strain evidence="20 21">NRRL Y-17804</strain>
    </source>
</reference>
<dbReference type="SUPFAM" id="SSF117018">
    <property type="entry name" value="ATP-dependent DNA ligase DNA-binding domain"/>
    <property type="match status" value="1"/>
</dbReference>
<proteinExistence type="inferred from homology"/>
<evidence type="ECO:0000256" key="5">
    <source>
        <dbReference type="ARBA" id="ARBA00022723"/>
    </source>
</evidence>
<evidence type="ECO:0000256" key="10">
    <source>
        <dbReference type="ARBA" id="ARBA00022842"/>
    </source>
</evidence>
<dbReference type="InterPro" id="IPR001357">
    <property type="entry name" value="BRCT_dom"/>
</dbReference>
<dbReference type="GO" id="GO:0003910">
    <property type="term" value="F:DNA ligase (ATP) activity"/>
    <property type="evidence" value="ECO:0007669"/>
    <property type="project" value="UniProtKB-EC"/>
</dbReference>
<evidence type="ECO:0000256" key="11">
    <source>
        <dbReference type="ARBA" id="ARBA00023172"/>
    </source>
</evidence>
<evidence type="ECO:0000256" key="8">
    <source>
        <dbReference type="ARBA" id="ARBA00022763"/>
    </source>
</evidence>
<dbReference type="InterPro" id="IPR016059">
    <property type="entry name" value="DNA_ligase_ATP-dep_CS"/>
</dbReference>
<evidence type="ECO:0000256" key="3">
    <source>
        <dbReference type="ARBA" id="ARBA00007572"/>
    </source>
</evidence>
<keyword evidence="7 15" id="KW-0547">Nucleotide-binding</keyword>
<reference evidence="20 21" key="3">
    <citation type="journal article" date="2015" name="Genome Announc.">
        <title>Draft Genome Sequence of the Archiascomycetous Yeast Saitoella complicata.</title>
        <authorList>
            <person name="Yamauchi K."/>
            <person name="Kondo S."/>
            <person name="Hamamoto M."/>
            <person name="Takahashi Y."/>
            <person name="Ogura Y."/>
            <person name="Hayashi T."/>
            <person name="Nishida H."/>
        </authorList>
    </citation>
    <scope>NUCLEOTIDE SEQUENCE [LARGE SCALE GENOMIC DNA]</scope>
    <source>
        <strain evidence="20 21">NRRL Y-17804</strain>
    </source>
</reference>
<dbReference type="SUPFAM" id="SSF52113">
    <property type="entry name" value="BRCT domain"/>
    <property type="match status" value="2"/>
</dbReference>
<evidence type="ECO:0000259" key="19">
    <source>
        <dbReference type="PROSITE" id="PS50172"/>
    </source>
</evidence>
<dbReference type="SUPFAM" id="SSF56091">
    <property type="entry name" value="DNA ligase/mRNA capping enzyme, catalytic domain"/>
    <property type="match status" value="1"/>
</dbReference>
<keyword evidence="12 15" id="KW-0234">DNA repair</keyword>
<dbReference type="Pfam" id="PF04675">
    <property type="entry name" value="DNA_ligase_A_N"/>
    <property type="match status" value="1"/>
</dbReference>
<dbReference type="GO" id="GO:0032807">
    <property type="term" value="C:DNA ligase IV complex"/>
    <property type="evidence" value="ECO:0007669"/>
    <property type="project" value="TreeGrafter"/>
</dbReference>
<comment type="cofactor">
    <cofactor evidence="1">
        <name>Mg(2+)</name>
        <dbReference type="ChEBI" id="CHEBI:18420"/>
    </cofactor>
</comment>
<dbReference type="Gene3D" id="3.30.470.30">
    <property type="entry name" value="DNA ligase/mRNA capping enzyme"/>
    <property type="match status" value="1"/>
</dbReference>
<comment type="similarity">
    <text evidence="3 16">Belongs to the ATP-dependent DNA ligase family.</text>
</comment>
<dbReference type="PANTHER" id="PTHR45997">
    <property type="entry name" value="DNA LIGASE 4"/>
    <property type="match status" value="1"/>
</dbReference>
<dbReference type="Gene3D" id="1.10.3260.10">
    <property type="entry name" value="DNA ligase, ATP-dependent, N-terminal domain"/>
    <property type="match status" value="1"/>
</dbReference>
<dbReference type="InterPro" id="IPR036599">
    <property type="entry name" value="DNA_ligase_N_sf"/>
</dbReference>
<protein>
    <recommendedName>
        <fullName evidence="15">DNA ligase</fullName>
        <ecNumber evidence="15">6.5.1.1</ecNumber>
    </recommendedName>
</protein>
<organism evidence="20 21">
    <name type="scientific">Saitoella complicata (strain BCRC 22490 / CBS 7301 / JCM 7358 / NBRC 10748 / NRRL Y-17804)</name>
    <dbReference type="NCBI Taxonomy" id="698492"/>
    <lineage>
        <taxon>Eukaryota</taxon>
        <taxon>Fungi</taxon>
        <taxon>Dikarya</taxon>
        <taxon>Ascomycota</taxon>
        <taxon>Taphrinomycotina</taxon>
        <taxon>Taphrinomycotina incertae sedis</taxon>
        <taxon>Saitoella</taxon>
    </lineage>
</organism>
<dbReference type="InterPro" id="IPR012340">
    <property type="entry name" value="NA-bd_OB-fold"/>
</dbReference>
<dbReference type="PROSITE" id="PS00333">
    <property type="entry name" value="DNA_LIGASE_A2"/>
    <property type="match status" value="1"/>
</dbReference>
<dbReference type="InterPro" id="IPR029710">
    <property type="entry name" value="LIG4"/>
</dbReference>
<dbReference type="FunFam" id="1.10.3260.10:FF:000008">
    <property type="entry name" value="DNA ligase 4"/>
    <property type="match status" value="1"/>
</dbReference>
<dbReference type="GO" id="GO:0006297">
    <property type="term" value="P:nucleotide-excision repair, DNA gap filling"/>
    <property type="evidence" value="ECO:0007669"/>
    <property type="project" value="TreeGrafter"/>
</dbReference>
<keyword evidence="9 15" id="KW-0067">ATP-binding</keyword>
<dbReference type="GO" id="GO:0046872">
    <property type="term" value="F:metal ion binding"/>
    <property type="evidence" value="ECO:0007669"/>
    <property type="project" value="UniProtKB-KW"/>
</dbReference>
<dbReference type="CDD" id="cd07968">
    <property type="entry name" value="OBF_DNA_ligase_IV"/>
    <property type="match status" value="1"/>
</dbReference>
<dbReference type="GO" id="GO:0006310">
    <property type="term" value="P:DNA recombination"/>
    <property type="evidence" value="ECO:0007669"/>
    <property type="project" value="UniProtKB-KW"/>
</dbReference>
<keyword evidence="21" id="KW-1185">Reference proteome</keyword>